<gene>
    <name evidence="1" type="ORF">DI586_04880</name>
</gene>
<dbReference type="AlphaFoldDB" id="A0A2W5HQQ2"/>
<accession>A0A2W5HQQ2</accession>
<reference evidence="1 2" key="1">
    <citation type="submission" date="2017-08" db="EMBL/GenBank/DDBJ databases">
        <title>Infants hospitalized years apart are colonized by the same room-sourced microbial strains.</title>
        <authorList>
            <person name="Brooks B."/>
            <person name="Olm M.R."/>
            <person name="Firek B.A."/>
            <person name="Baker R."/>
            <person name="Thomas B.C."/>
            <person name="Morowitz M.J."/>
            <person name="Banfield J.F."/>
        </authorList>
    </citation>
    <scope>NUCLEOTIDE SEQUENCE [LARGE SCALE GENOMIC DNA]</scope>
    <source>
        <strain evidence="1">S2_006_000_R2_64</strain>
    </source>
</reference>
<evidence type="ECO:0000313" key="1">
    <source>
        <dbReference type="EMBL" id="PZP56059.1"/>
    </source>
</evidence>
<dbReference type="EMBL" id="QFOT01000039">
    <property type="protein sequence ID" value="PZP56059.1"/>
    <property type="molecule type" value="Genomic_DNA"/>
</dbReference>
<protein>
    <submittedName>
        <fullName evidence="1">tRNA pseudouridine(38-40) synthase TruA</fullName>
    </submittedName>
</protein>
<dbReference type="Proteomes" id="UP000249739">
    <property type="component" value="Unassembled WGS sequence"/>
</dbReference>
<name>A0A2W5HQQ2_9BACT</name>
<feature type="non-terminal residue" evidence="1">
    <location>
        <position position="1"/>
    </location>
</feature>
<organism evidence="1 2">
    <name type="scientific">Micavibrio aeruginosavorus</name>
    <dbReference type="NCBI Taxonomy" id="349221"/>
    <lineage>
        <taxon>Bacteria</taxon>
        <taxon>Pseudomonadati</taxon>
        <taxon>Bdellovibrionota</taxon>
        <taxon>Bdellovibrionia</taxon>
        <taxon>Bdellovibrionales</taxon>
        <taxon>Pseudobdellovibrionaceae</taxon>
        <taxon>Micavibrio</taxon>
    </lineage>
</organism>
<sequence>EDVKAALEAKERAAAGITAPPQGLSLIYIEYL</sequence>
<comment type="caution">
    <text evidence="1">The sequence shown here is derived from an EMBL/GenBank/DDBJ whole genome shotgun (WGS) entry which is preliminary data.</text>
</comment>
<proteinExistence type="predicted"/>
<evidence type="ECO:0000313" key="2">
    <source>
        <dbReference type="Proteomes" id="UP000249739"/>
    </source>
</evidence>